<evidence type="ECO:0000313" key="1">
    <source>
        <dbReference type="EMBL" id="SEG83918.1"/>
    </source>
</evidence>
<dbReference type="Proteomes" id="UP000236723">
    <property type="component" value="Unassembled WGS sequence"/>
</dbReference>
<protein>
    <recommendedName>
        <fullName evidence="3">EthD domain-containing protein</fullName>
    </recommendedName>
</protein>
<dbReference type="AlphaFoldDB" id="A0A1H6DEW4"/>
<dbReference type="RefSeq" id="WP_200827543.1">
    <property type="nucleotide sequence ID" value="NZ_FNVO01000016.1"/>
</dbReference>
<dbReference type="SUPFAM" id="SSF54909">
    <property type="entry name" value="Dimeric alpha+beta barrel"/>
    <property type="match status" value="2"/>
</dbReference>
<gene>
    <name evidence="1" type="ORF">SAMN04489712_116101</name>
</gene>
<dbReference type="InterPro" id="IPR011008">
    <property type="entry name" value="Dimeric_a/b-barrel"/>
</dbReference>
<name>A0A1H6DEW4_9ACTN</name>
<sequence length="240" mass="26115">MIRRIRFATRRDDVPPGAFADAWPGAVAAAAQAPPGVRPVRLAACTTLPEFTSPEPRHDGIGIEWFTSAGHLRRFLTWLGTSEGRAVPDSFGRVAAPGTSPVVVGTEAVLRGAEWLDARWRDGGVKLKHMAIAVRAAGLTPAEFSERWRGHAGRVRRSGGGEAVPIPAEARGLAYVQSHPCPRTAGEWAYDALNEVYFEDPGGLRTRVEWFRENVRDGADGDLFGRSWFLAAREQVVPVP</sequence>
<dbReference type="EMBL" id="FNVO01000016">
    <property type="protein sequence ID" value="SEG83918.1"/>
    <property type="molecule type" value="Genomic_DNA"/>
</dbReference>
<proteinExistence type="predicted"/>
<evidence type="ECO:0000313" key="2">
    <source>
        <dbReference type="Proteomes" id="UP000236723"/>
    </source>
</evidence>
<dbReference type="Gene3D" id="3.30.70.100">
    <property type="match status" value="1"/>
</dbReference>
<organism evidence="1 2">
    <name type="scientific">Thermomonospora echinospora</name>
    <dbReference type="NCBI Taxonomy" id="1992"/>
    <lineage>
        <taxon>Bacteria</taxon>
        <taxon>Bacillati</taxon>
        <taxon>Actinomycetota</taxon>
        <taxon>Actinomycetes</taxon>
        <taxon>Streptosporangiales</taxon>
        <taxon>Thermomonosporaceae</taxon>
        <taxon>Thermomonospora</taxon>
    </lineage>
</organism>
<accession>A0A1H6DEW4</accession>
<reference evidence="2" key="1">
    <citation type="submission" date="2016-10" db="EMBL/GenBank/DDBJ databases">
        <authorList>
            <person name="Varghese N."/>
            <person name="Submissions S."/>
        </authorList>
    </citation>
    <scope>NUCLEOTIDE SEQUENCE [LARGE SCALE GENOMIC DNA]</scope>
    <source>
        <strain evidence="2">DSM 43163</strain>
    </source>
</reference>
<evidence type="ECO:0008006" key="3">
    <source>
        <dbReference type="Google" id="ProtNLM"/>
    </source>
</evidence>
<keyword evidence="2" id="KW-1185">Reference proteome</keyword>